<dbReference type="GO" id="GO:0006310">
    <property type="term" value="P:DNA recombination"/>
    <property type="evidence" value="ECO:0007669"/>
    <property type="project" value="UniProtKB-KW"/>
</dbReference>
<dbReference type="Pfam" id="PF17921">
    <property type="entry name" value="Integrase_H2C2"/>
    <property type="match status" value="1"/>
</dbReference>
<evidence type="ECO:0000256" key="6">
    <source>
        <dbReference type="ARBA" id="ARBA00022723"/>
    </source>
</evidence>
<feature type="compositionally biased region" description="Basic and acidic residues" evidence="18">
    <location>
        <begin position="562"/>
        <end position="603"/>
    </location>
</feature>
<feature type="coiled-coil region" evidence="17">
    <location>
        <begin position="130"/>
        <end position="157"/>
    </location>
</feature>
<dbReference type="SUPFAM" id="SSF50630">
    <property type="entry name" value="Acid proteases"/>
    <property type="match status" value="1"/>
</dbReference>
<keyword evidence="7" id="KW-0064">Aspartyl protease</keyword>
<keyword evidence="2" id="KW-0645">Protease</keyword>
<dbReference type="InterPro" id="IPR001878">
    <property type="entry name" value="Znf_CCHC"/>
</dbReference>
<evidence type="ECO:0000256" key="9">
    <source>
        <dbReference type="ARBA" id="ARBA00022801"/>
    </source>
</evidence>
<dbReference type="SMART" id="SM00343">
    <property type="entry name" value="ZnF_C2HC"/>
    <property type="match status" value="2"/>
</dbReference>
<dbReference type="InterPro" id="IPR043128">
    <property type="entry name" value="Rev_trsase/Diguanyl_cyclase"/>
</dbReference>
<organism evidence="22 23">
    <name type="scientific">Lactuca sativa</name>
    <name type="common">Garden lettuce</name>
    <dbReference type="NCBI Taxonomy" id="4236"/>
    <lineage>
        <taxon>Eukaryota</taxon>
        <taxon>Viridiplantae</taxon>
        <taxon>Streptophyta</taxon>
        <taxon>Embryophyta</taxon>
        <taxon>Tracheophyta</taxon>
        <taxon>Spermatophyta</taxon>
        <taxon>Magnoliopsida</taxon>
        <taxon>eudicotyledons</taxon>
        <taxon>Gunneridae</taxon>
        <taxon>Pentapetalae</taxon>
        <taxon>asterids</taxon>
        <taxon>campanulids</taxon>
        <taxon>Asterales</taxon>
        <taxon>Asteraceae</taxon>
        <taxon>Cichorioideae</taxon>
        <taxon>Cichorieae</taxon>
        <taxon>Lactucinae</taxon>
        <taxon>Lactuca</taxon>
    </lineage>
</organism>
<evidence type="ECO:0000256" key="18">
    <source>
        <dbReference type="SAM" id="MobiDB-lite"/>
    </source>
</evidence>
<dbReference type="GO" id="GO:0004190">
    <property type="term" value="F:aspartic-type endopeptidase activity"/>
    <property type="evidence" value="ECO:0007669"/>
    <property type="project" value="UniProtKB-KW"/>
</dbReference>
<evidence type="ECO:0000256" key="4">
    <source>
        <dbReference type="ARBA" id="ARBA00022695"/>
    </source>
</evidence>
<keyword evidence="23" id="KW-1185">Reference proteome</keyword>
<dbReference type="PROSITE" id="PS50158">
    <property type="entry name" value="ZF_CCHC"/>
    <property type="match status" value="2"/>
</dbReference>
<evidence type="ECO:0000256" key="8">
    <source>
        <dbReference type="ARBA" id="ARBA00022759"/>
    </source>
</evidence>
<keyword evidence="15" id="KW-0233">DNA recombination</keyword>
<dbReference type="PROSITE" id="PS50878">
    <property type="entry name" value="RT_POL"/>
    <property type="match status" value="1"/>
</dbReference>
<dbReference type="EMBL" id="NBSK02000006">
    <property type="protein sequence ID" value="KAJ0202168.1"/>
    <property type="molecule type" value="Genomic_DNA"/>
</dbReference>
<dbReference type="InterPro" id="IPR000477">
    <property type="entry name" value="RT_dom"/>
</dbReference>
<keyword evidence="3" id="KW-0808">Transferase</keyword>
<dbReference type="InterPro" id="IPR036875">
    <property type="entry name" value="Znf_CCHC_sf"/>
</dbReference>
<dbReference type="GO" id="GO:0004519">
    <property type="term" value="F:endonuclease activity"/>
    <property type="evidence" value="ECO:0007669"/>
    <property type="project" value="UniProtKB-KW"/>
</dbReference>
<name>A0A9R1VA08_LACSA</name>
<dbReference type="Gene3D" id="1.10.340.70">
    <property type="match status" value="1"/>
</dbReference>
<feature type="region of interest" description="Disordered" evidence="18">
    <location>
        <begin position="659"/>
        <end position="687"/>
    </location>
</feature>
<gene>
    <name evidence="22" type="ORF">LSAT_V11C600299760</name>
</gene>
<evidence type="ECO:0000256" key="5">
    <source>
        <dbReference type="ARBA" id="ARBA00022722"/>
    </source>
</evidence>
<dbReference type="PANTHER" id="PTHR37984">
    <property type="entry name" value="PROTEIN CBG26694"/>
    <property type="match status" value="1"/>
</dbReference>
<evidence type="ECO:0000259" key="21">
    <source>
        <dbReference type="PROSITE" id="PS50994"/>
    </source>
</evidence>
<dbReference type="Pfam" id="PF03732">
    <property type="entry name" value="Retrotrans_gag"/>
    <property type="match status" value="1"/>
</dbReference>
<evidence type="ECO:0000256" key="12">
    <source>
        <dbReference type="ARBA" id="ARBA00022918"/>
    </source>
</evidence>
<reference evidence="22 23" key="1">
    <citation type="journal article" date="2017" name="Nat. Commun.">
        <title>Genome assembly with in vitro proximity ligation data and whole-genome triplication in lettuce.</title>
        <authorList>
            <person name="Reyes-Chin-Wo S."/>
            <person name="Wang Z."/>
            <person name="Yang X."/>
            <person name="Kozik A."/>
            <person name="Arikit S."/>
            <person name="Song C."/>
            <person name="Xia L."/>
            <person name="Froenicke L."/>
            <person name="Lavelle D.O."/>
            <person name="Truco M.J."/>
            <person name="Xia R."/>
            <person name="Zhu S."/>
            <person name="Xu C."/>
            <person name="Xu H."/>
            <person name="Xu X."/>
            <person name="Cox K."/>
            <person name="Korf I."/>
            <person name="Meyers B.C."/>
            <person name="Michelmore R.W."/>
        </authorList>
    </citation>
    <scope>NUCLEOTIDE SEQUENCE [LARGE SCALE GENOMIC DNA]</scope>
    <source>
        <strain evidence="23">cv. Salinas</strain>
        <tissue evidence="22">Seedlings</tissue>
    </source>
</reference>
<evidence type="ECO:0000256" key="3">
    <source>
        <dbReference type="ARBA" id="ARBA00022679"/>
    </source>
</evidence>
<dbReference type="GO" id="GO:0003677">
    <property type="term" value="F:DNA binding"/>
    <property type="evidence" value="ECO:0007669"/>
    <property type="project" value="UniProtKB-KW"/>
</dbReference>
<keyword evidence="16" id="KW-0862">Zinc</keyword>
<dbReference type="Pfam" id="PF24626">
    <property type="entry name" value="SH3_Tf2-1"/>
    <property type="match status" value="1"/>
</dbReference>
<keyword evidence="5" id="KW-0540">Nuclease</keyword>
<dbReference type="GO" id="GO:0006508">
    <property type="term" value="P:proteolysis"/>
    <property type="evidence" value="ECO:0007669"/>
    <property type="project" value="UniProtKB-KW"/>
</dbReference>
<dbReference type="InterPro" id="IPR021109">
    <property type="entry name" value="Peptidase_aspartic_dom_sf"/>
</dbReference>
<feature type="region of interest" description="Disordered" evidence="18">
    <location>
        <begin position="1"/>
        <end position="94"/>
    </location>
</feature>
<dbReference type="GO" id="GO:0003964">
    <property type="term" value="F:RNA-directed DNA polymerase activity"/>
    <property type="evidence" value="ECO:0007669"/>
    <property type="project" value="UniProtKB-KW"/>
</dbReference>
<evidence type="ECO:0000256" key="14">
    <source>
        <dbReference type="ARBA" id="ARBA00023125"/>
    </source>
</evidence>
<dbReference type="SUPFAM" id="SSF56672">
    <property type="entry name" value="DNA/RNA polymerases"/>
    <property type="match status" value="1"/>
</dbReference>
<comment type="caution">
    <text evidence="22">The sequence shown here is derived from an EMBL/GenBank/DDBJ whole genome shotgun (WGS) entry which is preliminary data.</text>
</comment>
<dbReference type="CDD" id="cd01647">
    <property type="entry name" value="RT_LTR"/>
    <property type="match status" value="1"/>
</dbReference>
<dbReference type="InterPro" id="IPR041373">
    <property type="entry name" value="RT_RNaseH"/>
</dbReference>
<feature type="compositionally biased region" description="Acidic residues" evidence="18">
    <location>
        <begin position="54"/>
        <end position="90"/>
    </location>
</feature>
<dbReference type="InterPro" id="IPR036397">
    <property type="entry name" value="RNaseH_sf"/>
</dbReference>
<dbReference type="Gene3D" id="3.30.420.10">
    <property type="entry name" value="Ribonuclease H-like superfamily/Ribonuclease H"/>
    <property type="match status" value="1"/>
</dbReference>
<dbReference type="FunFam" id="3.30.70.270:FF:000020">
    <property type="entry name" value="Transposon Tf2-6 polyprotein-like Protein"/>
    <property type="match status" value="1"/>
</dbReference>
<evidence type="ECO:0000256" key="16">
    <source>
        <dbReference type="PROSITE-ProRule" id="PRU00047"/>
    </source>
</evidence>
<dbReference type="SUPFAM" id="SSF53098">
    <property type="entry name" value="Ribonuclease H-like"/>
    <property type="match status" value="1"/>
</dbReference>
<evidence type="ECO:0000256" key="15">
    <source>
        <dbReference type="ARBA" id="ARBA00023172"/>
    </source>
</evidence>
<dbReference type="Pfam" id="PF17917">
    <property type="entry name" value="RT_RNaseH"/>
    <property type="match status" value="1"/>
</dbReference>
<dbReference type="Gene3D" id="2.40.70.10">
    <property type="entry name" value="Acid Proteases"/>
    <property type="match status" value="1"/>
</dbReference>
<evidence type="ECO:0000259" key="19">
    <source>
        <dbReference type="PROSITE" id="PS50158"/>
    </source>
</evidence>
<keyword evidence="16" id="KW-0863">Zinc-finger</keyword>
<dbReference type="GO" id="GO:0015074">
    <property type="term" value="P:DNA integration"/>
    <property type="evidence" value="ECO:0007669"/>
    <property type="project" value="UniProtKB-KW"/>
</dbReference>
<feature type="domain" description="Integrase catalytic" evidence="21">
    <location>
        <begin position="1446"/>
        <end position="1609"/>
    </location>
</feature>
<dbReference type="GO" id="GO:0003887">
    <property type="term" value="F:DNA-directed DNA polymerase activity"/>
    <property type="evidence" value="ECO:0007669"/>
    <property type="project" value="UniProtKB-KW"/>
</dbReference>
<keyword evidence="8" id="KW-0255">Endonuclease</keyword>
<dbReference type="CDD" id="cd00303">
    <property type="entry name" value="retropepsin_like"/>
    <property type="match status" value="1"/>
</dbReference>
<keyword evidence="12" id="KW-0695">RNA-directed DNA polymerase</keyword>
<dbReference type="FunFam" id="3.10.20.370:FF:000001">
    <property type="entry name" value="Retrovirus-related Pol polyprotein from transposon 17.6-like protein"/>
    <property type="match status" value="1"/>
</dbReference>
<dbReference type="InterPro" id="IPR012337">
    <property type="entry name" value="RNaseH-like_sf"/>
</dbReference>
<dbReference type="GO" id="GO:0008270">
    <property type="term" value="F:zinc ion binding"/>
    <property type="evidence" value="ECO:0007669"/>
    <property type="project" value="UniProtKB-KW"/>
</dbReference>
<dbReference type="InterPro" id="IPR043502">
    <property type="entry name" value="DNA/RNA_pol_sf"/>
</dbReference>
<keyword evidence="17" id="KW-0175">Coiled coil</keyword>
<accession>A0A9R1VA08</accession>
<keyword evidence="10" id="KW-0460">Magnesium</keyword>
<dbReference type="EC" id="2.7.7.49" evidence="1"/>
<dbReference type="PROSITE" id="PS50994">
    <property type="entry name" value="INTEGRASE"/>
    <property type="match status" value="1"/>
</dbReference>
<dbReference type="CDD" id="cd09274">
    <property type="entry name" value="RNase_HI_RT_Ty3"/>
    <property type="match status" value="1"/>
</dbReference>
<dbReference type="SUPFAM" id="SSF57756">
    <property type="entry name" value="Retrovirus zinc finger-like domains"/>
    <property type="match status" value="1"/>
</dbReference>
<feature type="domain" description="Reverse transcriptase" evidence="20">
    <location>
        <begin position="929"/>
        <end position="1108"/>
    </location>
</feature>
<keyword evidence="4" id="KW-0548">Nucleotidyltransferase</keyword>
<dbReference type="InterPro" id="IPR056924">
    <property type="entry name" value="SH3_Tf2-1"/>
</dbReference>
<dbReference type="InterPro" id="IPR050951">
    <property type="entry name" value="Retrovirus_Pol_polyprotein"/>
</dbReference>
<evidence type="ECO:0000256" key="13">
    <source>
        <dbReference type="ARBA" id="ARBA00022932"/>
    </source>
</evidence>
<dbReference type="InterPro" id="IPR001584">
    <property type="entry name" value="Integrase_cat-core"/>
</dbReference>
<dbReference type="Pfam" id="PF00078">
    <property type="entry name" value="RVT_1"/>
    <property type="match status" value="1"/>
</dbReference>
<feature type="domain" description="CCHC-type" evidence="19">
    <location>
        <begin position="629"/>
        <end position="643"/>
    </location>
</feature>
<feature type="compositionally biased region" description="Basic and acidic residues" evidence="18">
    <location>
        <begin position="674"/>
        <end position="687"/>
    </location>
</feature>
<dbReference type="Gene3D" id="3.30.70.270">
    <property type="match status" value="2"/>
</dbReference>
<evidence type="ECO:0000256" key="11">
    <source>
        <dbReference type="ARBA" id="ARBA00022908"/>
    </source>
</evidence>
<evidence type="ECO:0000256" key="17">
    <source>
        <dbReference type="SAM" id="Coils"/>
    </source>
</evidence>
<protein>
    <recommendedName>
        <fullName evidence="1">RNA-directed DNA polymerase</fullName>
        <ecNumber evidence="1">2.7.7.49</ecNumber>
    </recommendedName>
</protein>
<keyword evidence="13" id="KW-0239">DNA-directed DNA polymerase</keyword>
<feature type="compositionally biased region" description="Polar residues" evidence="18">
    <location>
        <begin position="661"/>
        <end position="673"/>
    </location>
</feature>
<feature type="region of interest" description="Disordered" evidence="18">
    <location>
        <begin position="228"/>
        <end position="320"/>
    </location>
</feature>
<keyword evidence="9" id="KW-0378">Hydrolase</keyword>
<evidence type="ECO:0000313" key="23">
    <source>
        <dbReference type="Proteomes" id="UP000235145"/>
    </source>
</evidence>
<feature type="domain" description="CCHC-type" evidence="19">
    <location>
        <begin position="648"/>
        <end position="663"/>
    </location>
</feature>
<proteinExistence type="predicted"/>
<dbReference type="PANTHER" id="PTHR37984:SF5">
    <property type="entry name" value="PROTEIN NYNRIN-LIKE"/>
    <property type="match status" value="1"/>
</dbReference>
<dbReference type="Proteomes" id="UP000235145">
    <property type="component" value="Unassembled WGS sequence"/>
</dbReference>
<sequence>MRTMDHGKAIVDGGVSVEGTSGLLPHEKLKAELELSDSEGNLEPTTPLSLSERDEQDEDVESEVDPEEDPEEEPEEDPEEEPEEDPEEESEGNHVEYHAEQRYETFHMPYVEYTPTSPGTYWERLYKDEMPQAQLEIHSLKRKIEEIDEHRSRLVQENQIRVDAAMKSKRKIRRLEQEVSELRKPTITKFWEGFVAWAKQAKATTYGLLDKVVGREPPQAEVLVIQSGPGDRKADISSRRSGRFTRVTPEEERIPSGAYVRAPGDVPETPLNLKASRGWGQGRGRGRGRGRGAVKAPIPVQSAHGSSGSHRGRGRGCGRGRAANTITREELADEIARAIRDTLPDVIAQAREAIMGEYEGNLGGGEEDYDYSTPNMSREPSIAQPTRHHGNHDRRGCSYKTFMNCKPPIFNGEIDPVLSSTWIMEIEGTFDTSKCADEDKVIYVATMLKGEAIHWWGMVKEVRGREAAKNMSWDGFLRIFKEKFCPRTAVKQLEEEFLRLEQGNMTVREYTTKFTEKDRFAEFYVSTEERRVERYIWGLRTAIREFVQIQKPGTFQSAVDAAEGREREKNRQGEDRALGKRKWEGTNNDSKKGKTSGQERKVDQSSGVKQCPKCNRYHKGECNMNKKVCYKCGKPGHIATECKTGRVCYGCGSPNHIKSECPQSKGNNNQGRITDNRSTDKKADTGRPKARAFHMTAQEAQETPDVVTGTFLVNSIHARVLFDSGANRSFVSSTFCKNLGRNAKTLEHALEIETADDHWVVVREEYDDCSIEIEGSVLPLKLLPIALGDFDIVIGMDWLSKNQVIIDCENRIVQVWVPEKGMVKIYGDWRIKDSILISVTKATRYLKKGCQSYWAYVLDSKKDKPGITHIPVVREFQDVFPDDLTSLPSDRQVEFRIDLTPGVAPIARAPYRLAPTEMKELMTRLQDLLDKGFIRPSTSPWGAPVLFVKKKDGTMRMCIDYRELNKVTIKNRYPLPRIDDLFDQLQGASYFSKIDLRSGYHQLKVREEDVSKTAFRTRYGHYEFLVMPFGLTNAPAAFMDLMNQVCKPYLDKFVIVFIDDILIYSKSKADHEQHLRLTLSLLRKEKLFAKFSKCEFWLREVQFLGHVVNEQGIKVDPAKIEAIEKWEPPRTPLEVRSFLGLAGYYRRFIQDFSRIVAPLTTLTRKNVKFEWKPEQDNAFNLSSAPLLSLPEGNDGFVVYSDASKLGLGCVLMQNSKVIAYASRQLKVHERKYPTHDMELAAVVFALKIWRHYLYGTRCQIFTDHKSLKYLFDQKDLNMRQQRWMELLKDYDCEILYHPGKANLVADALSRKERREPPKIRMMKISITTSLLDDLRKNQEEASKEEKWKSERVAGVIQSLEKDSRGLKCFQGRVWVPRVGEVRNLLLKEAHMSKYSIHPGTNKMYQDLRKSYWWPGMKKDIAYFVERCLTCLKVKAEHQRPYGQLQSMEIPMWKWDHITMDFVTKLPKTPKGYDAIWVVVDRLTKSAHFLPIKETYPLERLAKLYVDEIVKLHGVPLSIISDRDSRFTSTFWGSFQREMGTRVKLSTAYHPQTDVQTERTIQTLEDMLRSCVIDFGGSWETHLPLIEFTYNNSYHASIKVAPYEALYGRKCRTPLCWNEVGEKQLAGPELVQQTTDKIQVIRDNIKVAQDRQKSYADKRRKPIMFQVGDKVMLKVSPWKGVVRFGRRGKLSPRYVGPFIIKERVGQVAYRLELPREMQGIHSTFHVSNLKKCLADTAMEVPLQEIKVDEKLRYTEEPVAIIDRKVRKLRNVEIPLVKVQWKYHKGSDATWETERDMKAKYPHLFD</sequence>
<evidence type="ECO:0000256" key="1">
    <source>
        <dbReference type="ARBA" id="ARBA00012493"/>
    </source>
</evidence>
<keyword evidence="11" id="KW-0229">DNA integration</keyword>
<dbReference type="Gene3D" id="3.10.20.370">
    <property type="match status" value="1"/>
</dbReference>
<dbReference type="InterPro" id="IPR041588">
    <property type="entry name" value="Integrase_H2C2"/>
</dbReference>
<evidence type="ECO:0000259" key="20">
    <source>
        <dbReference type="PROSITE" id="PS50878"/>
    </source>
</evidence>
<dbReference type="InterPro" id="IPR005162">
    <property type="entry name" value="Retrotrans_gag_dom"/>
</dbReference>
<evidence type="ECO:0000256" key="2">
    <source>
        <dbReference type="ARBA" id="ARBA00022670"/>
    </source>
</evidence>
<evidence type="ECO:0000313" key="22">
    <source>
        <dbReference type="EMBL" id="KAJ0202168.1"/>
    </source>
</evidence>
<dbReference type="Gene3D" id="4.10.60.10">
    <property type="entry name" value="Zinc finger, CCHC-type"/>
    <property type="match status" value="1"/>
</dbReference>
<dbReference type="Pfam" id="PF08284">
    <property type="entry name" value="RVP_2"/>
    <property type="match status" value="1"/>
</dbReference>
<dbReference type="Pfam" id="PF00098">
    <property type="entry name" value="zf-CCHC"/>
    <property type="match status" value="2"/>
</dbReference>
<evidence type="ECO:0000256" key="7">
    <source>
        <dbReference type="ARBA" id="ARBA00022750"/>
    </source>
</evidence>
<keyword evidence="6" id="KW-0479">Metal-binding</keyword>
<dbReference type="Gene3D" id="3.10.10.10">
    <property type="entry name" value="HIV Type 1 Reverse Transcriptase, subunit A, domain 1"/>
    <property type="match status" value="1"/>
</dbReference>
<evidence type="ECO:0000256" key="10">
    <source>
        <dbReference type="ARBA" id="ARBA00022842"/>
    </source>
</evidence>
<keyword evidence="14" id="KW-0238">DNA-binding</keyword>
<dbReference type="FunFam" id="3.10.10.10:FF:000007">
    <property type="entry name" value="Retrovirus-related Pol polyprotein from transposon 17.6-like Protein"/>
    <property type="match status" value="1"/>
</dbReference>
<feature type="region of interest" description="Disordered" evidence="18">
    <location>
        <begin position="557"/>
        <end position="605"/>
    </location>
</feature>